<reference evidence="2 3" key="1">
    <citation type="journal article" date="2011" name="Proc. Natl. Acad. Sci. U.S.A.">
        <title>Niche of harmful alga Aureococcus anophagefferens revealed through ecogenomics.</title>
        <authorList>
            <person name="Gobler C.J."/>
            <person name="Berry D.L."/>
            <person name="Dyhrman S.T."/>
            <person name="Wilhelm S.W."/>
            <person name="Salamov A."/>
            <person name="Lobanov A.V."/>
            <person name="Zhang Y."/>
            <person name="Collier J.L."/>
            <person name="Wurch L.L."/>
            <person name="Kustka A.B."/>
            <person name="Dill B.D."/>
            <person name="Shah M."/>
            <person name="VerBerkmoes N.C."/>
            <person name="Kuo A."/>
            <person name="Terry A."/>
            <person name="Pangilinan J."/>
            <person name="Lindquist E.A."/>
            <person name="Lucas S."/>
            <person name="Paulsen I.T."/>
            <person name="Hattenrath-Lehmann T.K."/>
            <person name="Talmage S.C."/>
            <person name="Walker E.A."/>
            <person name="Koch F."/>
            <person name="Burson A.M."/>
            <person name="Marcoval M.A."/>
            <person name="Tang Y.Z."/>
            <person name="Lecleir G.R."/>
            <person name="Coyne K.J."/>
            <person name="Berg G.M."/>
            <person name="Bertrand E.M."/>
            <person name="Saito M.A."/>
            <person name="Gladyshev V.N."/>
            <person name="Grigoriev I.V."/>
        </authorList>
    </citation>
    <scope>NUCLEOTIDE SEQUENCE [LARGE SCALE GENOMIC DNA]</scope>
    <source>
        <strain evidence="3">CCMP 1984</strain>
    </source>
</reference>
<feature type="domain" description="Protein NO VEIN C-terminal" evidence="1">
    <location>
        <begin position="49"/>
        <end position="124"/>
    </location>
</feature>
<name>F0YT55_AURAN</name>
<dbReference type="InterPro" id="IPR052957">
    <property type="entry name" value="Auxin_embryo_med"/>
</dbReference>
<proteinExistence type="predicted"/>
<keyword evidence="3" id="KW-1185">Reference proteome</keyword>
<accession>F0YT55</accession>
<evidence type="ECO:0000259" key="1">
    <source>
        <dbReference type="Pfam" id="PF13020"/>
    </source>
</evidence>
<dbReference type="EMBL" id="GL834295">
    <property type="protein sequence ID" value="EGB01704.1"/>
    <property type="molecule type" value="Genomic_DNA"/>
</dbReference>
<protein>
    <recommendedName>
        <fullName evidence="1">Protein NO VEIN C-terminal domain-containing protein</fullName>
    </recommendedName>
</protein>
<dbReference type="Proteomes" id="UP000002729">
    <property type="component" value="Unassembled WGS sequence"/>
</dbReference>
<dbReference type="GeneID" id="20227630"/>
<dbReference type="InParanoid" id="F0YT55"/>
<organism evidence="3">
    <name type="scientific">Aureococcus anophagefferens</name>
    <name type="common">Harmful bloom alga</name>
    <dbReference type="NCBI Taxonomy" id="44056"/>
    <lineage>
        <taxon>Eukaryota</taxon>
        <taxon>Sar</taxon>
        <taxon>Stramenopiles</taxon>
        <taxon>Ochrophyta</taxon>
        <taxon>Pelagophyceae</taxon>
        <taxon>Pelagomonadales</taxon>
        <taxon>Pelagomonadaceae</taxon>
        <taxon>Aureococcus</taxon>
    </lineage>
</organism>
<dbReference type="InterPro" id="IPR024975">
    <property type="entry name" value="NOV_C"/>
</dbReference>
<evidence type="ECO:0000313" key="2">
    <source>
        <dbReference type="EMBL" id="EGB01704.1"/>
    </source>
</evidence>
<dbReference type="AlphaFoldDB" id="F0YT55"/>
<dbReference type="PANTHER" id="PTHR32387">
    <property type="entry name" value="WU:FJ29H11"/>
    <property type="match status" value="1"/>
</dbReference>
<evidence type="ECO:0000313" key="3">
    <source>
        <dbReference type="Proteomes" id="UP000002729"/>
    </source>
</evidence>
<dbReference type="RefSeq" id="XP_009043597.1">
    <property type="nucleotide sequence ID" value="XM_009045349.1"/>
</dbReference>
<dbReference type="Pfam" id="PF13020">
    <property type="entry name" value="NOV_C"/>
    <property type="match status" value="1"/>
</dbReference>
<dbReference type="PANTHER" id="PTHR32387:SF0">
    <property type="entry name" value="PROTEIN NO VEIN"/>
    <property type="match status" value="1"/>
</dbReference>
<dbReference type="KEGG" id="aaf:AURANDRAFT_69577"/>
<gene>
    <name evidence="2" type="ORF">AURANDRAFT_69577</name>
</gene>
<sequence length="151" mass="16773">MATEFERYLPAGEATDAQRRLGQAGEALAAAWLRRAAADSELSKMFGNADDYVVIWNNMGVERGLPYDIVLKGARGELFFEVKTTAVDDEHKPMEISVNHLDFARAHPAGYFILRVFAAREADTFRACSVSVFSGVAEAIENKAIRLMLRM</sequence>